<evidence type="ECO:0000313" key="2">
    <source>
        <dbReference type="EMBL" id="XBM47093.1"/>
    </source>
</evidence>
<name>A0AAU7GAU3_9MICO</name>
<keyword evidence="2" id="KW-0378">Hydrolase</keyword>
<dbReference type="AlphaFoldDB" id="A0AAU7GAU3"/>
<organism evidence="2">
    <name type="scientific">Leifsonia sp. NPDC080035</name>
    <dbReference type="NCBI Taxonomy" id="3143936"/>
    <lineage>
        <taxon>Bacteria</taxon>
        <taxon>Bacillati</taxon>
        <taxon>Actinomycetota</taxon>
        <taxon>Actinomycetes</taxon>
        <taxon>Micrococcales</taxon>
        <taxon>Microbacteriaceae</taxon>
        <taxon>Leifsonia</taxon>
    </lineage>
</organism>
<dbReference type="RefSeq" id="WP_348787069.1">
    <property type="nucleotide sequence ID" value="NZ_CP157390.1"/>
</dbReference>
<dbReference type="InterPro" id="IPR000073">
    <property type="entry name" value="AB_hydrolase_1"/>
</dbReference>
<dbReference type="InterPro" id="IPR029058">
    <property type="entry name" value="AB_hydrolase_fold"/>
</dbReference>
<evidence type="ECO:0000259" key="1">
    <source>
        <dbReference type="Pfam" id="PF00561"/>
    </source>
</evidence>
<feature type="domain" description="AB hydrolase-1" evidence="1">
    <location>
        <begin position="21"/>
        <end position="145"/>
    </location>
</feature>
<protein>
    <submittedName>
        <fullName evidence="2">Alpha/beta fold hydrolase</fullName>
    </submittedName>
</protein>
<reference evidence="2" key="1">
    <citation type="submission" date="2024-05" db="EMBL/GenBank/DDBJ databases">
        <title>The Natural Products Discovery Center: Release of the First 8490 Sequenced Strains for Exploring Actinobacteria Biosynthetic Diversity.</title>
        <authorList>
            <person name="Kalkreuter E."/>
            <person name="Kautsar S.A."/>
            <person name="Yang D."/>
            <person name="Bader C.D."/>
            <person name="Teijaro C.N."/>
            <person name="Fluegel L."/>
            <person name="Davis C.M."/>
            <person name="Simpson J.R."/>
            <person name="Lauterbach L."/>
            <person name="Steele A.D."/>
            <person name="Gui C."/>
            <person name="Meng S."/>
            <person name="Li G."/>
            <person name="Viehrig K."/>
            <person name="Ye F."/>
            <person name="Su P."/>
            <person name="Kiefer A.F."/>
            <person name="Nichols A."/>
            <person name="Cepeda A.J."/>
            <person name="Yan W."/>
            <person name="Fan B."/>
            <person name="Jiang Y."/>
            <person name="Adhikari A."/>
            <person name="Zheng C.-J."/>
            <person name="Schuster L."/>
            <person name="Cowan T.M."/>
            <person name="Smanski M.J."/>
            <person name="Chevrette M.G."/>
            <person name="de Carvalho L.P.S."/>
            <person name="Shen B."/>
        </authorList>
    </citation>
    <scope>NUCLEOTIDE SEQUENCE</scope>
    <source>
        <strain evidence="2">NPDC080035</strain>
    </source>
</reference>
<gene>
    <name evidence="2" type="ORF">AAME72_13490</name>
</gene>
<dbReference type="PANTHER" id="PTHR43798:SF5">
    <property type="entry name" value="MONOACYLGLYCEROL LIPASE ABHD6"/>
    <property type="match status" value="1"/>
</dbReference>
<dbReference type="GO" id="GO:0016020">
    <property type="term" value="C:membrane"/>
    <property type="evidence" value="ECO:0007669"/>
    <property type="project" value="TreeGrafter"/>
</dbReference>
<dbReference type="InterPro" id="IPR050266">
    <property type="entry name" value="AB_hydrolase_sf"/>
</dbReference>
<dbReference type="SUPFAM" id="SSF53474">
    <property type="entry name" value="alpha/beta-Hydrolases"/>
    <property type="match status" value="1"/>
</dbReference>
<dbReference type="GO" id="GO:0047372">
    <property type="term" value="F:monoacylglycerol lipase activity"/>
    <property type="evidence" value="ECO:0007669"/>
    <property type="project" value="TreeGrafter"/>
</dbReference>
<dbReference type="Pfam" id="PF00561">
    <property type="entry name" value="Abhydrolase_1"/>
    <property type="match status" value="1"/>
</dbReference>
<dbReference type="EMBL" id="CP157390">
    <property type="protein sequence ID" value="XBM47093.1"/>
    <property type="molecule type" value="Genomic_DNA"/>
</dbReference>
<dbReference type="Gene3D" id="3.40.50.1820">
    <property type="entry name" value="alpha/beta hydrolase"/>
    <property type="match status" value="1"/>
</dbReference>
<dbReference type="GO" id="GO:0046464">
    <property type="term" value="P:acylglycerol catabolic process"/>
    <property type="evidence" value="ECO:0007669"/>
    <property type="project" value="TreeGrafter"/>
</dbReference>
<sequence length="251" mass="25365">MPTPTLATHSTRAEVGVSALPPVVLLHGFAASADEDFGTTGWPASFTAAGRDVHLLDLPGHGDSPAVSGDAARTGAVVAAIVDAIDLILDGADADRVDVVGYSLGARLAWELPATGRVRRLVLGGLSPFEPFAAVDVAAVRRAASGETAADEAAADPMIGMMAGMVSAPGRDTASLLAMMEGLGAEPFQPDSPAPEVPTLLAAGVDDGMAAGLDALAARIPDAEFLRVPGDHRGALDSPEFRAAAIAFLAR</sequence>
<dbReference type="PANTHER" id="PTHR43798">
    <property type="entry name" value="MONOACYLGLYCEROL LIPASE"/>
    <property type="match status" value="1"/>
</dbReference>
<accession>A0AAU7GAU3</accession>
<proteinExistence type="predicted"/>